<comment type="caution">
    <text evidence="3">The sequence shown here is derived from an EMBL/GenBank/DDBJ whole genome shotgun (WGS) entry which is preliminary data.</text>
</comment>
<protein>
    <recommendedName>
        <fullName evidence="5">C-type lectin domain-containing protein</fullName>
    </recommendedName>
</protein>
<evidence type="ECO:0000313" key="3">
    <source>
        <dbReference type="EMBL" id="KAH3702144.1"/>
    </source>
</evidence>
<organism evidence="3 4">
    <name type="scientific">Dreissena polymorpha</name>
    <name type="common">Zebra mussel</name>
    <name type="synonym">Mytilus polymorpha</name>
    <dbReference type="NCBI Taxonomy" id="45954"/>
    <lineage>
        <taxon>Eukaryota</taxon>
        <taxon>Metazoa</taxon>
        <taxon>Spiralia</taxon>
        <taxon>Lophotrochozoa</taxon>
        <taxon>Mollusca</taxon>
        <taxon>Bivalvia</taxon>
        <taxon>Autobranchia</taxon>
        <taxon>Heteroconchia</taxon>
        <taxon>Euheterodonta</taxon>
        <taxon>Imparidentia</taxon>
        <taxon>Neoheterodontei</taxon>
        <taxon>Myida</taxon>
        <taxon>Dreissenoidea</taxon>
        <taxon>Dreissenidae</taxon>
        <taxon>Dreissena</taxon>
    </lineage>
</organism>
<feature type="compositionally biased region" description="Low complexity" evidence="1">
    <location>
        <begin position="458"/>
        <end position="475"/>
    </location>
</feature>
<sequence length="475" mass="52899">MPGVSTFWFAALRPKSKAMYTGFLLAFITGVLEADIITNPSSTWYDGIIKCRQHGLSMVTSRYATLYKNITYPIWANGFEVRVNYLDEFFIIDKLHENGKALVRCMNSKSPVGNLKPMQFEEGHKYCQKQSNGSHIHLPFVNHTNLDMFRWLNGVPNWIQAVNVGPFLNSEDLTVHCLVLNGFELFPPRKDNCTNKYASICVNETFHDIIWYRGRGPSDVKNCDPTSCRTPVSSSAVTSEFMTSLVTAETYIGVDLNTSVANTPFYLDESTSDPKTEEEAKTSSIIIISTTLGSCLVVLIVIISGLCLKRKQGNNTRIIFQQNELVQPSIVPQEVHDDNSVHVDVISDNIAGREATPYTSLQMTEKHLYTALVGPSFMSTETSSVIGRIANRDFHVETQFEMFERQENKYDEIENDDPGDSNYDDVEVLEKDIPGQTSTESEATTSYSDGTNSEIPADDFTGVDGVTGVLGDVGS</sequence>
<evidence type="ECO:0000256" key="1">
    <source>
        <dbReference type="SAM" id="MobiDB-lite"/>
    </source>
</evidence>
<evidence type="ECO:0000256" key="2">
    <source>
        <dbReference type="SAM" id="Phobius"/>
    </source>
</evidence>
<dbReference type="Proteomes" id="UP000828390">
    <property type="component" value="Unassembled WGS sequence"/>
</dbReference>
<reference evidence="3" key="1">
    <citation type="journal article" date="2019" name="bioRxiv">
        <title>The Genome of the Zebra Mussel, Dreissena polymorpha: A Resource for Invasive Species Research.</title>
        <authorList>
            <person name="McCartney M.A."/>
            <person name="Auch B."/>
            <person name="Kono T."/>
            <person name="Mallez S."/>
            <person name="Zhang Y."/>
            <person name="Obille A."/>
            <person name="Becker A."/>
            <person name="Abrahante J.E."/>
            <person name="Garbe J."/>
            <person name="Badalamenti J.P."/>
            <person name="Herman A."/>
            <person name="Mangelson H."/>
            <person name="Liachko I."/>
            <person name="Sullivan S."/>
            <person name="Sone E.D."/>
            <person name="Koren S."/>
            <person name="Silverstein K.A.T."/>
            <person name="Beckman K.B."/>
            <person name="Gohl D.M."/>
        </authorList>
    </citation>
    <scope>NUCLEOTIDE SEQUENCE</scope>
    <source>
        <strain evidence="3">Duluth1</strain>
        <tissue evidence="3">Whole animal</tissue>
    </source>
</reference>
<keyword evidence="2" id="KW-0472">Membrane</keyword>
<evidence type="ECO:0000313" key="4">
    <source>
        <dbReference type="Proteomes" id="UP000828390"/>
    </source>
</evidence>
<feature type="compositionally biased region" description="Low complexity" evidence="1">
    <location>
        <begin position="437"/>
        <end position="448"/>
    </location>
</feature>
<accession>A0A9D3YNR5</accession>
<keyword evidence="2" id="KW-1133">Transmembrane helix</keyword>
<keyword evidence="2" id="KW-0812">Transmembrane</keyword>
<reference evidence="3" key="2">
    <citation type="submission" date="2020-11" db="EMBL/GenBank/DDBJ databases">
        <authorList>
            <person name="McCartney M.A."/>
            <person name="Auch B."/>
            <person name="Kono T."/>
            <person name="Mallez S."/>
            <person name="Becker A."/>
            <person name="Gohl D.M."/>
            <person name="Silverstein K.A.T."/>
            <person name="Koren S."/>
            <person name="Bechman K.B."/>
            <person name="Herman A."/>
            <person name="Abrahante J.E."/>
            <person name="Garbe J."/>
        </authorList>
    </citation>
    <scope>NUCLEOTIDE SEQUENCE</scope>
    <source>
        <strain evidence="3">Duluth1</strain>
        <tissue evidence="3">Whole animal</tissue>
    </source>
</reference>
<feature type="region of interest" description="Disordered" evidence="1">
    <location>
        <begin position="409"/>
        <end position="475"/>
    </location>
</feature>
<feature type="compositionally biased region" description="Acidic residues" evidence="1">
    <location>
        <begin position="413"/>
        <end position="427"/>
    </location>
</feature>
<dbReference type="AlphaFoldDB" id="A0A9D3YNR5"/>
<dbReference type="EMBL" id="JAIWYP010000015">
    <property type="protein sequence ID" value="KAH3702144.1"/>
    <property type="molecule type" value="Genomic_DNA"/>
</dbReference>
<evidence type="ECO:0008006" key="5">
    <source>
        <dbReference type="Google" id="ProtNLM"/>
    </source>
</evidence>
<keyword evidence="4" id="KW-1185">Reference proteome</keyword>
<proteinExistence type="predicted"/>
<gene>
    <name evidence="3" type="ORF">DPMN_077148</name>
</gene>
<name>A0A9D3YNR5_DREPO</name>
<feature type="transmembrane region" description="Helical" evidence="2">
    <location>
        <begin position="285"/>
        <end position="308"/>
    </location>
</feature>